<proteinExistence type="predicted"/>
<feature type="region of interest" description="Disordered" evidence="1">
    <location>
        <begin position="62"/>
        <end position="93"/>
    </location>
</feature>
<reference evidence="2 3" key="1">
    <citation type="submission" date="2021-03" db="EMBL/GenBank/DDBJ databases">
        <authorList>
            <person name="King G.J."/>
            <person name="Bancroft I."/>
            <person name="Baten A."/>
            <person name="Bloomfield J."/>
            <person name="Borpatragohain P."/>
            <person name="He Z."/>
            <person name="Irish N."/>
            <person name="Irwin J."/>
            <person name="Liu K."/>
            <person name="Mauleon R.P."/>
            <person name="Moore J."/>
            <person name="Morris R."/>
            <person name="Ostergaard L."/>
            <person name="Wang B."/>
            <person name="Wells R."/>
        </authorList>
    </citation>
    <scope>NUCLEOTIDE SEQUENCE [LARGE SCALE GENOMIC DNA]</scope>
    <source>
        <strain evidence="2">R-o-18</strain>
        <tissue evidence="2">Leaf</tissue>
    </source>
</reference>
<sequence length="151" mass="17367">MSSSSLFAHFFGIWHINNHKLPVCLFPFSLINFDWLETASWEGKDSVLQMMKQVKQPQLVFNPPPAASHVQNPAEKPREFQREREKEEQKNQSVCYLEKDQKLQAYLGEEDHLRPSSPLVRLAKVWSFASPILSIQSLGKPQSSESDELLS</sequence>
<comment type="caution">
    <text evidence="2">The sequence shown here is derived from an EMBL/GenBank/DDBJ whole genome shotgun (WGS) entry which is preliminary data.</text>
</comment>
<protein>
    <submittedName>
        <fullName evidence="2">Uncharacterized protein</fullName>
    </submittedName>
</protein>
<gene>
    <name evidence="2" type="primary">SC151g500010.1_BraROA</name>
    <name evidence="2" type="ORF">IGI04_042414</name>
</gene>
<evidence type="ECO:0000313" key="2">
    <source>
        <dbReference type="EMBL" id="KAG5374263.1"/>
    </source>
</evidence>
<evidence type="ECO:0000313" key="3">
    <source>
        <dbReference type="Proteomes" id="UP000823674"/>
    </source>
</evidence>
<evidence type="ECO:0000256" key="1">
    <source>
        <dbReference type="SAM" id="MobiDB-lite"/>
    </source>
</evidence>
<name>A0ABQ7KMS6_BRACM</name>
<keyword evidence="3" id="KW-1185">Reference proteome</keyword>
<accession>A0ABQ7KMS6</accession>
<feature type="compositionally biased region" description="Basic and acidic residues" evidence="1">
    <location>
        <begin position="75"/>
        <end position="90"/>
    </location>
</feature>
<organism evidence="2 3">
    <name type="scientific">Brassica rapa subsp. trilocularis</name>
    <dbReference type="NCBI Taxonomy" id="1813537"/>
    <lineage>
        <taxon>Eukaryota</taxon>
        <taxon>Viridiplantae</taxon>
        <taxon>Streptophyta</taxon>
        <taxon>Embryophyta</taxon>
        <taxon>Tracheophyta</taxon>
        <taxon>Spermatophyta</taxon>
        <taxon>Magnoliopsida</taxon>
        <taxon>eudicotyledons</taxon>
        <taxon>Gunneridae</taxon>
        <taxon>Pentapetalae</taxon>
        <taxon>rosids</taxon>
        <taxon>malvids</taxon>
        <taxon>Brassicales</taxon>
        <taxon>Brassicaceae</taxon>
        <taxon>Brassiceae</taxon>
        <taxon>Brassica</taxon>
    </lineage>
</organism>
<dbReference type="EMBL" id="JADBGQ010000033">
    <property type="protein sequence ID" value="KAG5374263.1"/>
    <property type="molecule type" value="Genomic_DNA"/>
</dbReference>
<dbReference type="Proteomes" id="UP000823674">
    <property type="component" value="Unassembled WGS sequence"/>
</dbReference>